<organism evidence="7 8">
    <name type="scientific">Neobittarella massiliensis</name>
    <name type="common">ex Bilen et al. 2018</name>
    <dbReference type="NCBI Taxonomy" id="2041842"/>
    <lineage>
        <taxon>Bacteria</taxon>
        <taxon>Bacillati</taxon>
        <taxon>Bacillota</taxon>
        <taxon>Clostridia</taxon>
        <taxon>Eubacteriales</taxon>
        <taxon>Oscillospiraceae</taxon>
        <taxon>Neobittarella (ex Bilen et al. 2018)</taxon>
    </lineage>
</organism>
<feature type="transmembrane region" description="Helical" evidence="6">
    <location>
        <begin position="126"/>
        <end position="149"/>
    </location>
</feature>
<evidence type="ECO:0000256" key="6">
    <source>
        <dbReference type="SAM" id="Phobius"/>
    </source>
</evidence>
<evidence type="ECO:0000256" key="3">
    <source>
        <dbReference type="ARBA" id="ARBA00022692"/>
    </source>
</evidence>
<keyword evidence="2" id="KW-1003">Cell membrane</keyword>
<feature type="transmembrane region" description="Helical" evidence="6">
    <location>
        <begin position="274"/>
        <end position="294"/>
    </location>
</feature>
<evidence type="ECO:0000256" key="5">
    <source>
        <dbReference type="ARBA" id="ARBA00023136"/>
    </source>
</evidence>
<proteinExistence type="predicted"/>
<accession>A0A8J6IPY6</accession>
<comment type="caution">
    <text evidence="7">The sequence shown here is derived from an EMBL/GenBank/DDBJ whole genome shotgun (WGS) entry which is preliminary data.</text>
</comment>
<keyword evidence="4 6" id="KW-1133">Transmembrane helix</keyword>
<dbReference type="GO" id="GO:0005886">
    <property type="term" value="C:plasma membrane"/>
    <property type="evidence" value="ECO:0007669"/>
    <property type="project" value="UniProtKB-SubCell"/>
</dbReference>
<feature type="transmembrane region" description="Helical" evidence="6">
    <location>
        <begin position="42"/>
        <end position="65"/>
    </location>
</feature>
<dbReference type="PANTHER" id="PTHR30250">
    <property type="entry name" value="PST FAMILY PREDICTED COLANIC ACID TRANSPORTER"/>
    <property type="match status" value="1"/>
</dbReference>
<dbReference type="InterPro" id="IPR002797">
    <property type="entry name" value="Polysacc_synth"/>
</dbReference>
<dbReference type="InterPro" id="IPR050833">
    <property type="entry name" value="Poly_Biosynth_Transport"/>
</dbReference>
<feature type="transmembrane region" description="Helical" evidence="6">
    <location>
        <begin position="343"/>
        <end position="366"/>
    </location>
</feature>
<name>A0A8J6IPY6_9FIRM</name>
<feature type="transmembrane region" description="Helical" evidence="6">
    <location>
        <begin position="230"/>
        <end position="254"/>
    </location>
</feature>
<keyword evidence="8" id="KW-1185">Reference proteome</keyword>
<dbReference type="EMBL" id="JACOGI010000001">
    <property type="protein sequence ID" value="MBC3516418.1"/>
    <property type="molecule type" value="Genomic_DNA"/>
</dbReference>
<sequence length="508" mass="56562">MAKNQIKSGAVFSYLSIFTNIAVGLLIAPVMLKYLGDTECSLYNLIGALVGYISVLDFGIGNAIIRYVAKYRLENKEQEQQRFLGMAFVLYAFFAILVIVIGLAVLPFLPNALASDAFSDADIHKALLMFMILIANLAFSLLSNAFPAIMSGYSRFSFQKVVTWLRTVVRVVLLILLLSMGFDSVAIVVLDTVLNIITAIIFAVYVFWGLKVRISFHHMNFALMKEITHYSFYIFLDMLINQIYWKLGQLVLGIVSASPVEINAFAYGMTIPNYYIMISTALATMFLPTITKIVTESNAKKKLTDLMIQVGRIQFLILGLVLVGFLVVGPDFISAWLGEKYIAAYYIASAVLLATTIPCFQNIGIVILQVKNQMRFRVLSYLGVCIGNIVLSFALSPQFGAIGAAFGTVLSLIIGNIVIINLYYHKKIGLNMPRAYRETFRGILPAVLLSFGASLLVNYFLPFSGWMGVIIKGLVVCGFYFVFTWFIGMNSYEKGLLLSPIKRLFKKI</sequence>
<dbReference type="Pfam" id="PF01943">
    <property type="entry name" value="Polysacc_synt"/>
    <property type="match status" value="1"/>
</dbReference>
<dbReference type="AlphaFoldDB" id="A0A8J6IPY6"/>
<feature type="transmembrane region" description="Helical" evidence="6">
    <location>
        <begin position="443"/>
        <end position="461"/>
    </location>
</feature>
<feature type="transmembrane region" description="Helical" evidence="6">
    <location>
        <begin position="315"/>
        <end position="337"/>
    </location>
</feature>
<protein>
    <submittedName>
        <fullName evidence="7">Oligosaccharide flippase family protein</fullName>
    </submittedName>
</protein>
<reference evidence="7" key="1">
    <citation type="submission" date="2020-08" db="EMBL/GenBank/DDBJ databases">
        <authorList>
            <person name="Liu C."/>
            <person name="Sun Q."/>
        </authorList>
    </citation>
    <scope>NUCLEOTIDE SEQUENCE</scope>
    <source>
        <strain evidence="7">NSJ-65</strain>
    </source>
</reference>
<feature type="transmembrane region" description="Helical" evidence="6">
    <location>
        <begin position="467"/>
        <end position="488"/>
    </location>
</feature>
<comment type="subcellular location">
    <subcellularLocation>
        <location evidence="1">Cell membrane</location>
        <topology evidence="1">Multi-pass membrane protein</topology>
    </subcellularLocation>
</comment>
<dbReference type="Proteomes" id="UP000597668">
    <property type="component" value="Unassembled WGS sequence"/>
</dbReference>
<feature type="transmembrane region" description="Helical" evidence="6">
    <location>
        <begin position="161"/>
        <end position="180"/>
    </location>
</feature>
<feature type="transmembrane region" description="Helical" evidence="6">
    <location>
        <begin position="401"/>
        <end position="423"/>
    </location>
</feature>
<evidence type="ECO:0000313" key="8">
    <source>
        <dbReference type="Proteomes" id="UP000597668"/>
    </source>
</evidence>
<keyword evidence="3 6" id="KW-0812">Transmembrane</keyword>
<feature type="transmembrane region" description="Helical" evidence="6">
    <location>
        <begin position="186"/>
        <end position="210"/>
    </location>
</feature>
<dbReference type="RefSeq" id="WP_186488079.1">
    <property type="nucleotide sequence ID" value="NZ_JACOGI010000001.1"/>
</dbReference>
<gene>
    <name evidence="7" type="ORF">H8K20_08410</name>
</gene>
<feature type="transmembrane region" description="Helical" evidence="6">
    <location>
        <begin position="12"/>
        <end position="36"/>
    </location>
</feature>
<keyword evidence="5 6" id="KW-0472">Membrane</keyword>
<dbReference type="PANTHER" id="PTHR30250:SF26">
    <property type="entry name" value="PSMA PROTEIN"/>
    <property type="match status" value="1"/>
</dbReference>
<feature type="transmembrane region" description="Helical" evidence="6">
    <location>
        <begin position="378"/>
        <end position="395"/>
    </location>
</feature>
<evidence type="ECO:0000313" key="7">
    <source>
        <dbReference type="EMBL" id="MBC3516418.1"/>
    </source>
</evidence>
<evidence type="ECO:0000256" key="4">
    <source>
        <dbReference type="ARBA" id="ARBA00022989"/>
    </source>
</evidence>
<evidence type="ECO:0000256" key="2">
    <source>
        <dbReference type="ARBA" id="ARBA00022475"/>
    </source>
</evidence>
<evidence type="ECO:0000256" key="1">
    <source>
        <dbReference type="ARBA" id="ARBA00004651"/>
    </source>
</evidence>
<feature type="transmembrane region" description="Helical" evidence="6">
    <location>
        <begin position="86"/>
        <end position="106"/>
    </location>
</feature>